<evidence type="ECO:0000259" key="1">
    <source>
        <dbReference type="Pfam" id="PF00144"/>
    </source>
</evidence>
<dbReference type="SUPFAM" id="SSF56601">
    <property type="entry name" value="beta-lactamase/transpeptidase-like"/>
    <property type="match status" value="1"/>
</dbReference>
<dbReference type="GO" id="GO:0016787">
    <property type="term" value="F:hydrolase activity"/>
    <property type="evidence" value="ECO:0007669"/>
    <property type="project" value="UniProtKB-KW"/>
</dbReference>
<organism evidence="2 3">
    <name type="scientific">Tenggerimyces flavus</name>
    <dbReference type="NCBI Taxonomy" id="1708749"/>
    <lineage>
        <taxon>Bacteria</taxon>
        <taxon>Bacillati</taxon>
        <taxon>Actinomycetota</taxon>
        <taxon>Actinomycetes</taxon>
        <taxon>Propionibacteriales</taxon>
        <taxon>Nocardioidaceae</taxon>
        <taxon>Tenggerimyces</taxon>
    </lineage>
</organism>
<proteinExistence type="predicted"/>
<name>A0ABV7YQ21_9ACTN</name>
<dbReference type="RefSeq" id="WP_205115785.1">
    <property type="nucleotide sequence ID" value="NZ_JAFBCM010000001.1"/>
</dbReference>
<dbReference type="InterPro" id="IPR001466">
    <property type="entry name" value="Beta-lactam-related"/>
</dbReference>
<dbReference type="EMBL" id="JBHRZH010000062">
    <property type="protein sequence ID" value="MFC3766984.1"/>
    <property type="molecule type" value="Genomic_DNA"/>
</dbReference>
<dbReference type="PANTHER" id="PTHR46825">
    <property type="entry name" value="D-ALANYL-D-ALANINE-CARBOXYPEPTIDASE/ENDOPEPTIDASE AMPH"/>
    <property type="match status" value="1"/>
</dbReference>
<dbReference type="EC" id="3.-.-.-" evidence="2"/>
<dbReference type="InterPro" id="IPR050491">
    <property type="entry name" value="AmpC-like"/>
</dbReference>
<dbReference type="PANTHER" id="PTHR46825:SF9">
    <property type="entry name" value="BETA-LACTAMASE-RELATED DOMAIN-CONTAINING PROTEIN"/>
    <property type="match status" value="1"/>
</dbReference>
<sequence>MTAPDAETLAEVLSYYDTLLSFGQRYFREPGVQVAVYADGGIAYEAAFGQANVENGTPLTERHLFRVASHSKSVTAVAVLQLVERGVLRLDDQAGAHVKELDGTAAGRLTLRDLLSHGSGLTRNGPEADYWQLETPFPSRDLLLGWLADASSNVIEDNVRFKYSNIGYGLLGLVLEATGNPFGEHVRTEIAGKLGLNDLTAELDTARRAEYATGYSALAFGDRVPLDNVGTDALAAATGVSSTARDLATFFAALLPGDERLLTEASKRQLGHPLWATGRGDDQRYALGLHVLRIGEHELLGHGGLYPGHTSRTLVDPERKLVVSVLVNAVDGNPVRYVQQPFKLLDLAASRSRGSADLGRFAGRFGNIFGIGDIALLGGQLYWLSPDQEDPTAEAASLEPDGDTLRVTGGSGYGAYGESFRYTFEAGKATSVRSADGMLVRSPIPPS</sequence>
<dbReference type="InterPro" id="IPR012338">
    <property type="entry name" value="Beta-lactam/transpept-like"/>
</dbReference>
<gene>
    <name evidence="2" type="ORF">ACFOUW_39580</name>
</gene>
<protein>
    <submittedName>
        <fullName evidence="2">Serine hydrolase domain-containing protein</fullName>
        <ecNumber evidence="2">3.-.-.-</ecNumber>
    </submittedName>
</protein>
<keyword evidence="3" id="KW-1185">Reference proteome</keyword>
<accession>A0ABV7YQ21</accession>
<reference evidence="3" key="1">
    <citation type="journal article" date="2019" name="Int. J. Syst. Evol. Microbiol.">
        <title>The Global Catalogue of Microorganisms (GCM) 10K type strain sequencing project: providing services to taxonomists for standard genome sequencing and annotation.</title>
        <authorList>
            <consortium name="The Broad Institute Genomics Platform"/>
            <consortium name="The Broad Institute Genome Sequencing Center for Infectious Disease"/>
            <person name="Wu L."/>
            <person name="Ma J."/>
        </authorList>
    </citation>
    <scope>NUCLEOTIDE SEQUENCE [LARGE SCALE GENOMIC DNA]</scope>
    <source>
        <strain evidence="3">CGMCC 4.7241</strain>
    </source>
</reference>
<feature type="domain" description="Beta-lactamase-related" evidence="1">
    <location>
        <begin position="29"/>
        <end position="339"/>
    </location>
</feature>
<comment type="caution">
    <text evidence="2">The sequence shown here is derived from an EMBL/GenBank/DDBJ whole genome shotgun (WGS) entry which is preliminary data.</text>
</comment>
<dbReference type="Proteomes" id="UP001595699">
    <property type="component" value="Unassembled WGS sequence"/>
</dbReference>
<evidence type="ECO:0000313" key="3">
    <source>
        <dbReference type="Proteomes" id="UP001595699"/>
    </source>
</evidence>
<evidence type="ECO:0000313" key="2">
    <source>
        <dbReference type="EMBL" id="MFC3766984.1"/>
    </source>
</evidence>
<dbReference type="Pfam" id="PF00144">
    <property type="entry name" value="Beta-lactamase"/>
    <property type="match status" value="1"/>
</dbReference>
<dbReference type="Gene3D" id="3.40.710.10">
    <property type="entry name" value="DD-peptidase/beta-lactamase superfamily"/>
    <property type="match status" value="1"/>
</dbReference>
<keyword evidence="2" id="KW-0378">Hydrolase</keyword>